<accession>A0A4Q9FNS8</accession>
<evidence type="ECO:0000313" key="2">
    <source>
        <dbReference type="EMBL" id="TBN16355.1"/>
    </source>
</evidence>
<dbReference type="PANTHER" id="PTHR41339">
    <property type="entry name" value="LIPL48"/>
    <property type="match status" value="1"/>
</dbReference>
<dbReference type="SUPFAM" id="SSF51126">
    <property type="entry name" value="Pectin lyase-like"/>
    <property type="match status" value="1"/>
</dbReference>
<dbReference type="AlphaFoldDB" id="A0A4Q9FNS8"/>
<dbReference type="EMBL" id="SIRS01000003">
    <property type="protein sequence ID" value="TBN16355.1"/>
    <property type="molecule type" value="Genomic_DNA"/>
</dbReference>
<evidence type="ECO:0000256" key="1">
    <source>
        <dbReference type="SAM" id="SignalP"/>
    </source>
</evidence>
<organism evidence="2 3">
    <name type="scientific">Hyunsoonleella pacifica</name>
    <dbReference type="NCBI Taxonomy" id="1080224"/>
    <lineage>
        <taxon>Bacteria</taxon>
        <taxon>Pseudomonadati</taxon>
        <taxon>Bacteroidota</taxon>
        <taxon>Flavobacteriia</taxon>
        <taxon>Flavobacteriales</taxon>
        <taxon>Flavobacteriaceae</taxon>
    </lineage>
</organism>
<proteinExistence type="predicted"/>
<dbReference type="OrthoDB" id="1521716at2"/>
<gene>
    <name evidence="2" type="ORF">EYD46_06835</name>
</gene>
<name>A0A4Q9FNS8_9FLAO</name>
<dbReference type="InterPro" id="IPR011050">
    <property type="entry name" value="Pectin_lyase_fold/virulence"/>
</dbReference>
<keyword evidence="1" id="KW-0732">Signal</keyword>
<dbReference type="RefSeq" id="WP_130936337.1">
    <property type="nucleotide sequence ID" value="NZ_BMEE01000002.1"/>
</dbReference>
<comment type="caution">
    <text evidence="2">The sequence shown here is derived from an EMBL/GenBank/DDBJ whole genome shotgun (WGS) entry which is preliminary data.</text>
</comment>
<reference evidence="2 3" key="1">
    <citation type="journal article" date="2015" name="Int. J. Syst. Evol. Microbiol.">
        <title>Hyunsoonleella pacifica sp. nov., isolated from seawater of South Pacific Gyre.</title>
        <authorList>
            <person name="Gao X."/>
            <person name="Zhang Z."/>
            <person name="Dai X."/>
            <person name="Zhang X.H."/>
        </authorList>
    </citation>
    <scope>NUCLEOTIDE SEQUENCE [LARGE SCALE GENOMIC DNA]</scope>
    <source>
        <strain evidence="2 3">SW033</strain>
    </source>
</reference>
<dbReference type="PROSITE" id="PS51257">
    <property type="entry name" value="PROKAR_LIPOPROTEIN"/>
    <property type="match status" value="1"/>
</dbReference>
<keyword evidence="3" id="KW-1185">Reference proteome</keyword>
<dbReference type="Proteomes" id="UP000292372">
    <property type="component" value="Unassembled WGS sequence"/>
</dbReference>
<feature type="chain" id="PRO_5020464745" evidence="1">
    <location>
        <begin position="23"/>
        <end position="412"/>
    </location>
</feature>
<sequence length="412" mass="43140">MRNNLLLSLVALTLLFTSCANDDTADIVLNITNNNGGNGGNTPVDTDVFLSGTYTEDLTLDANKNYKINGSLVIADGATLTIPAGMTIEALAAGSDVYVAISQGAQIIAEGTADNPIVFTSDASTPEAGDWGGLILLGKAPINSVTGTATSTSEIAGLPYGGNAADDNSGSLRYVRIEFSGGSADGQSENNGLSFYGVGNGTQVDYIQIYEGKDDGVEFFGGTVNVSHVAVMNLQDDSIDWTEGYSGTITDAYIQHIQNPTETFNSDKAFECDGYNDDFGNNSNPIFFSSPTVTNVTIVGVGSDNTFQDGKIIDPTAYEAVRLRRGTAAIFTNISITGFGEAFDIDGNDTSDPTGQAIVDDELQVNNVTFVDVTTKFKNDTGVDTLTEGDLISGEGNGTGTDFATWGSGWTR</sequence>
<feature type="signal peptide" evidence="1">
    <location>
        <begin position="1"/>
        <end position="22"/>
    </location>
</feature>
<protein>
    <submittedName>
        <fullName evidence="2">Multidrug transporter</fullName>
    </submittedName>
</protein>
<evidence type="ECO:0000313" key="3">
    <source>
        <dbReference type="Proteomes" id="UP000292372"/>
    </source>
</evidence>
<dbReference type="PANTHER" id="PTHR41339:SF1">
    <property type="entry name" value="SECRETED PROTEIN"/>
    <property type="match status" value="1"/>
</dbReference>